<evidence type="ECO:0000256" key="1">
    <source>
        <dbReference type="SAM" id="SignalP"/>
    </source>
</evidence>
<name>A0A0E9WC30_ANGAN</name>
<feature type="signal peptide" evidence="1">
    <location>
        <begin position="1"/>
        <end position="20"/>
    </location>
</feature>
<dbReference type="AlphaFoldDB" id="A0A0E9WC30"/>
<keyword evidence="1" id="KW-0732">Signal</keyword>
<feature type="chain" id="PRO_5002434752" evidence="1">
    <location>
        <begin position="21"/>
        <end position="51"/>
    </location>
</feature>
<accession>A0A0E9WC30</accession>
<sequence length="51" mass="5994">MYILCKITWLCSCLLSSIKAAINTRQAVCYSVWVCNSPLFWRPELELEQRL</sequence>
<evidence type="ECO:0000313" key="2">
    <source>
        <dbReference type="EMBL" id="JAH87897.1"/>
    </source>
</evidence>
<reference evidence="2" key="1">
    <citation type="submission" date="2014-11" db="EMBL/GenBank/DDBJ databases">
        <authorList>
            <person name="Amaro Gonzalez C."/>
        </authorList>
    </citation>
    <scope>NUCLEOTIDE SEQUENCE</scope>
</reference>
<proteinExistence type="predicted"/>
<organism evidence="2">
    <name type="scientific">Anguilla anguilla</name>
    <name type="common">European freshwater eel</name>
    <name type="synonym">Muraena anguilla</name>
    <dbReference type="NCBI Taxonomy" id="7936"/>
    <lineage>
        <taxon>Eukaryota</taxon>
        <taxon>Metazoa</taxon>
        <taxon>Chordata</taxon>
        <taxon>Craniata</taxon>
        <taxon>Vertebrata</taxon>
        <taxon>Euteleostomi</taxon>
        <taxon>Actinopterygii</taxon>
        <taxon>Neopterygii</taxon>
        <taxon>Teleostei</taxon>
        <taxon>Anguilliformes</taxon>
        <taxon>Anguillidae</taxon>
        <taxon>Anguilla</taxon>
    </lineage>
</organism>
<dbReference type="EMBL" id="GBXM01020680">
    <property type="protein sequence ID" value="JAH87897.1"/>
    <property type="molecule type" value="Transcribed_RNA"/>
</dbReference>
<protein>
    <submittedName>
        <fullName evidence="2">Uncharacterized protein</fullName>
    </submittedName>
</protein>
<reference evidence="2" key="2">
    <citation type="journal article" date="2015" name="Fish Shellfish Immunol.">
        <title>Early steps in the European eel (Anguilla anguilla)-Vibrio vulnificus interaction in the gills: Role of the RtxA13 toxin.</title>
        <authorList>
            <person name="Callol A."/>
            <person name="Pajuelo D."/>
            <person name="Ebbesson L."/>
            <person name="Teles M."/>
            <person name="MacKenzie S."/>
            <person name="Amaro C."/>
        </authorList>
    </citation>
    <scope>NUCLEOTIDE SEQUENCE</scope>
</reference>